<dbReference type="RefSeq" id="XP_014659584.1">
    <property type="nucleotide sequence ID" value="XM_014804098.1"/>
</dbReference>
<dbReference type="Proteomes" id="UP000325008">
    <property type="component" value="Unassembled WGS sequence"/>
</dbReference>
<feature type="region of interest" description="Disordered" evidence="1">
    <location>
        <begin position="40"/>
        <end position="75"/>
    </location>
</feature>
<evidence type="ECO:0000256" key="1">
    <source>
        <dbReference type="SAM" id="MobiDB-lite"/>
    </source>
</evidence>
<accession>A0A5C3FF97</accession>
<dbReference type="OrthoDB" id="2555417at2759"/>
<name>A0A5C3FF97_PSEA2</name>
<gene>
    <name evidence="2" type="ORF">PSANT_00510</name>
</gene>
<evidence type="ECO:0000313" key="2">
    <source>
        <dbReference type="EMBL" id="SPO42826.1"/>
    </source>
</evidence>
<sequence>MTAVLSSRFSDSTIASASSSFSRLSSASSVSSVEDLLLPSLDAIPKPPPRTSSITINSTKTYSERRERKKPAPLQLVSSSRPMRYTAASTNSISDDGYYSCKEDLRRSGTRAACFCGADVRPSTSSTTSSSTEIYCSRKCARQDALYALEGRSPTMSYLSASSSDIEEDEDFPVTPTNAFVPATPRAPIAKGRTLELRDRPSLMKKMTGIGASHYRRMEALGLYDADSTPTRPSTSNPLMDPIDLMVAHSPKSKSVSSLASSSDDEDFDFDPRKTLFFPVPIYMGASTQP</sequence>
<comment type="caution">
    <text evidence="2">The sequence shown here is derived from an EMBL/GenBank/DDBJ whole genome shotgun (WGS) entry which is preliminary data.</text>
</comment>
<dbReference type="AlphaFoldDB" id="A0A5C3FF97"/>
<dbReference type="EMBL" id="OOIQ01000001">
    <property type="protein sequence ID" value="SPO42826.1"/>
    <property type="molecule type" value="Genomic_DNA"/>
</dbReference>
<proteinExistence type="predicted"/>
<keyword evidence="3" id="KW-1185">Reference proteome</keyword>
<evidence type="ECO:0000313" key="3">
    <source>
        <dbReference type="Proteomes" id="UP000325008"/>
    </source>
</evidence>
<reference evidence="2" key="1">
    <citation type="submission" date="2018-03" db="EMBL/GenBank/DDBJ databases">
        <authorList>
            <person name="Guldener U."/>
        </authorList>
    </citation>
    <scope>NUCLEOTIDE SEQUENCE [LARGE SCALE GENOMIC DNA]</scope>
    <source>
        <strain evidence="2">ATCC34888</strain>
    </source>
</reference>
<protein>
    <submittedName>
        <fullName evidence="2">Uncharacterized protein</fullName>
    </submittedName>
</protein>
<feature type="compositionally biased region" description="Polar residues" evidence="1">
    <location>
        <begin position="51"/>
        <end position="61"/>
    </location>
</feature>
<organism evidence="2 3">
    <name type="scientific">Pseudozyma antarctica</name>
    <name type="common">Yeast</name>
    <name type="synonym">Candida antarctica</name>
    <dbReference type="NCBI Taxonomy" id="84753"/>
    <lineage>
        <taxon>Eukaryota</taxon>
        <taxon>Fungi</taxon>
        <taxon>Dikarya</taxon>
        <taxon>Basidiomycota</taxon>
        <taxon>Ustilaginomycotina</taxon>
        <taxon>Ustilaginomycetes</taxon>
        <taxon>Ustilaginales</taxon>
        <taxon>Ustilaginaceae</taxon>
        <taxon>Moesziomyces</taxon>
    </lineage>
</organism>